<organism evidence="1 2">
    <name type="scientific">Ambispora leptoticha</name>
    <dbReference type="NCBI Taxonomy" id="144679"/>
    <lineage>
        <taxon>Eukaryota</taxon>
        <taxon>Fungi</taxon>
        <taxon>Fungi incertae sedis</taxon>
        <taxon>Mucoromycota</taxon>
        <taxon>Glomeromycotina</taxon>
        <taxon>Glomeromycetes</taxon>
        <taxon>Archaeosporales</taxon>
        <taxon>Ambisporaceae</taxon>
        <taxon>Ambispora</taxon>
    </lineage>
</organism>
<dbReference type="InterPro" id="IPR011009">
    <property type="entry name" value="Kinase-like_dom_sf"/>
</dbReference>
<dbReference type="OrthoDB" id="2448185at2759"/>
<dbReference type="AlphaFoldDB" id="A0A9N8YPF4"/>
<comment type="caution">
    <text evidence="1">The sequence shown here is derived from an EMBL/GenBank/DDBJ whole genome shotgun (WGS) entry which is preliminary data.</text>
</comment>
<proteinExistence type="predicted"/>
<keyword evidence="2" id="KW-1185">Reference proteome</keyword>
<dbReference type="Proteomes" id="UP000789508">
    <property type="component" value="Unassembled WGS sequence"/>
</dbReference>
<reference evidence="1" key="1">
    <citation type="submission" date="2021-06" db="EMBL/GenBank/DDBJ databases">
        <authorList>
            <person name="Kallberg Y."/>
            <person name="Tangrot J."/>
            <person name="Rosling A."/>
        </authorList>
    </citation>
    <scope>NUCLEOTIDE SEQUENCE</scope>
    <source>
        <strain evidence="1">FL130A</strain>
    </source>
</reference>
<evidence type="ECO:0000313" key="2">
    <source>
        <dbReference type="Proteomes" id="UP000789508"/>
    </source>
</evidence>
<sequence>MVVLKSLNNSSNITLDFLREIANTKLLDSGANTVNNTVVHCYGISQDPTTKNYVMVMKYMEGELRNKETTQFTQQIQEADEYNLCPVLTKLYQQYREKEREFRKLLFPNPQYEIHPQNTYTSKMIDTKQITEKIEEYKTKQFDLTLGLAQTNISEINQEQSSTQAQIEIPPK</sequence>
<evidence type="ECO:0000313" key="1">
    <source>
        <dbReference type="EMBL" id="CAG8438005.1"/>
    </source>
</evidence>
<dbReference type="SUPFAM" id="SSF56112">
    <property type="entry name" value="Protein kinase-like (PK-like)"/>
    <property type="match status" value="1"/>
</dbReference>
<gene>
    <name evidence="1" type="ORF">ALEPTO_LOCUS64</name>
</gene>
<name>A0A9N8YPF4_9GLOM</name>
<accession>A0A9N8YPF4</accession>
<protein>
    <submittedName>
        <fullName evidence="1">8418_t:CDS:1</fullName>
    </submittedName>
</protein>
<dbReference type="EMBL" id="CAJVPS010000002">
    <property type="protein sequence ID" value="CAG8438005.1"/>
    <property type="molecule type" value="Genomic_DNA"/>
</dbReference>